<dbReference type="STRING" id="1121863.GCA_000621185_00580"/>
<keyword evidence="1" id="KW-0472">Membrane</keyword>
<dbReference type="PATRIC" id="fig|1656095.3.peg.211"/>
<keyword evidence="1" id="KW-0812">Transmembrane</keyword>
<feature type="transmembrane region" description="Helical" evidence="1">
    <location>
        <begin position="89"/>
        <end position="110"/>
    </location>
</feature>
<evidence type="ECO:0000259" key="2">
    <source>
        <dbReference type="PROSITE" id="PS50943"/>
    </source>
</evidence>
<name>A0A0J8YFG6_9ENTR</name>
<dbReference type="Proteomes" id="UP000037315">
    <property type="component" value="Unassembled WGS sequence"/>
</dbReference>
<proteinExistence type="predicted"/>
<dbReference type="SUPFAM" id="SSF47413">
    <property type="entry name" value="lambda repressor-like DNA-binding domains"/>
    <property type="match status" value="1"/>
</dbReference>
<dbReference type="InterPro" id="IPR025698">
    <property type="entry name" value="2TM_dom"/>
</dbReference>
<sequence>MNKNSVRERRLARAWSQEQLAELASLNVRTIQRIENGGQASLDTLGAIAAAFGVNVAELTQEATPPGQDDALDKRVKAARARLARESAFWRQLITWFVVCSGLTLINLFTSPGHYWFMWPTLIWGGLIAVSGIKLFVLGDWLARRQQQRLQQLLRK</sequence>
<dbReference type="PROSITE" id="PS50943">
    <property type="entry name" value="HTH_CROC1"/>
    <property type="match status" value="1"/>
</dbReference>
<dbReference type="Gene3D" id="1.10.260.40">
    <property type="entry name" value="lambda repressor-like DNA-binding domains"/>
    <property type="match status" value="1"/>
</dbReference>
<evidence type="ECO:0000313" key="3">
    <source>
        <dbReference type="EMBL" id="KMV36239.1"/>
    </source>
</evidence>
<dbReference type="RefSeq" id="WP_024557406.1">
    <property type="nucleotide sequence ID" value="NZ_LFEJ01000003.1"/>
</dbReference>
<dbReference type="CDD" id="cd00093">
    <property type="entry name" value="HTH_XRE"/>
    <property type="match status" value="1"/>
</dbReference>
<dbReference type="InterPro" id="IPR010982">
    <property type="entry name" value="Lambda_DNA-bd_dom_sf"/>
</dbReference>
<dbReference type="Pfam" id="PF13239">
    <property type="entry name" value="2TM"/>
    <property type="match status" value="1"/>
</dbReference>
<organism evidence="3 4">
    <name type="scientific">Franconibacter pulveris</name>
    <dbReference type="NCBI Taxonomy" id="435910"/>
    <lineage>
        <taxon>Bacteria</taxon>
        <taxon>Pseudomonadati</taxon>
        <taxon>Pseudomonadota</taxon>
        <taxon>Gammaproteobacteria</taxon>
        <taxon>Enterobacterales</taxon>
        <taxon>Enterobacteriaceae</taxon>
        <taxon>Franconibacter</taxon>
    </lineage>
</organism>
<feature type="transmembrane region" description="Helical" evidence="1">
    <location>
        <begin position="122"/>
        <end position="143"/>
    </location>
</feature>
<dbReference type="InterPro" id="IPR001387">
    <property type="entry name" value="Cro/C1-type_HTH"/>
</dbReference>
<dbReference type="Pfam" id="PF01381">
    <property type="entry name" value="HTH_3"/>
    <property type="match status" value="1"/>
</dbReference>
<dbReference type="OrthoDB" id="21915at2"/>
<dbReference type="AlphaFoldDB" id="A0A0J8YFG6"/>
<reference evidence="3 4" key="1">
    <citation type="submission" date="2015-06" db="EMBL/GenBank/DDBJ databases">
        <title>Genome sequencing of Cronobacter sp. strain DJ34 isolated from petroleum contaminated sludge of Duliajan Oil Fields, Assam, India.</title>
        <authorList>
            <person name="Pal S."/>
            <person name="Banerjee T.D."/>
            <person name="Roy A."/>
            <person name="Sar P."/>
            <person name="Kazy S.K."/>
        </authorList>
    </citation>
    <scope>NUCLEOTIDE SEQUENCE [LARGE SCALE GENOMIC DNA]</scope>
    <source>
        <strain evidence="3 4">DJ34</strain>
    </source>
</reference>
<comment type="caution">
    <text evidence="3">The sequence shown here is derived from an EMBL/GenBank/DDBJ whole genome shotgun (WGS) entry which is preliminary data.</text>
</comment>
<keyword evidence="1" id="KW-1133">Transmembrane helix</keyword>
<protein>
    <submittedName>
        <fullName evidence="3">DNA-binding protein</fullName>
    </submittedName>
</protein>
<accession>A0A0J8YFG6</accession>
<feature type="domain" description="HTH cro/C1-type" evidence="2">
    <location>
        <begin position="6"/>
        <end position="59"/>
    </location>
</feature>
<dbReference type="EMBL" id="LFEJ01000003">
    <property type="protein sequence ID" value="KMV36239.1"/>
    <property type="molecule type" value="Genomic_DNA"/>
</dbReference>
<gene>
    <name evidence="3" type="ORF">ACH50_02185</name>
</gene>
<evidence type="ECO:0000256" key="1">
    <source>
        <dbReference type="SAM" id="Phobius"/>
    </source>
</evidence>
<dbReference type="SMART" id="SM00530">
    <property type="entry name" value="HTH_XRE"/>
    <property type="match status" value="1"/>
</dbReference>
<keyword evidence="4" id="KW-1185">Reference proteome</keyword>
<dbReference type="GO" id="GO:0003677">
    <property type="term" value="F:DNA binding"/>
    <property type="evidence" value="ECO:0007669"/>
    <property type="project" value="UniProtKB-KW"/>
</dbReference>
<keyword evidence="3" id="KW-0238">DNA-binding</keyword>
<evidence type="ECO:0000313" key="4">
    <source>
        <dbReference type="Proteomes" id="UP000037315"/>
    </source>
</evidence>